<gene>
    <name evidence="2" type="ORF">ACFQ2E_13280</name>
</gene>
<proteinExistence type="predicted"/>
<sequence length="256" mass="30956">MNVSKKVLTTEHAIFFPYFYSIMRWITFFIIIIFSNSVSAKEWRNLKTYQKTTQKQNLSPSDWLKSDRQKNTLVWQRANHYNLTHNLPKEYVNIKERKAFYMWLYNELDKKRHEVVWVKMAHYISTKLRKMESFPFDIFTSKRILGYANRGSKLVFNDAFVPLNSIYQSHKIYTGQSAVQWDKDMLYQEQYFWIASIYKSMDKRSLKKFQRIAKGTFLYALVVPKAIRFKGNLTNAEARYKYAFDTLRTYCKNRYK</sequence>
<evidence type="ECO:0000313" key="3">
    <source>
        <dbReference type="Proteomes" id="UP001597163"/>
    </source>
</evidence>
<dbReference type="EMBL" id="JBHTLJ010000004">
    <property type="protein sequence ID" value="MFD1163397.1"/>
    <property type="molecule type" value="Genomic_DNA"/>
</dbReference>
<keyword evidence="1" id="KW-0812">Transmembrane</keyword>
<organism evidence="2 3">
    <name type="scientific">Hwangdonia seohaensis</name>
    <dbReference type="NCBI Taxonomy" id="1240727"/>
    <lineage>
        <taxon>Bacteria</taxon>
        <taxon>Pseudomonadati</taxon>
        <taxon>Bacteroidota</taxon>
        <taxon>Flavobacteriia</taxon>
        <taxon>Flavobacteriales</taxon>
        <taxon>Flavobacteriaceae</taxon>
        <taxon>Hwangdonia</taxon>
    </lineage>
</organism>
<name>A0ABW3REI9_9FLAO</name>
<feature type="transmembrane region" description="Helical" evidence="1">
    <location>
        <begin position="12"/>
        <end position="34"/>
    </location>
</feature>
<reference evidence="3" key="1">
    <citation type="journal article" date="2019" name="Int. J. Syst. Evol. Microbiol.">
        <title>The Global Catalogue of Microorganisms (GCM) 10K type strain sequencing project: providing services to taxonomists for standard genome sequencing and annotation.</title>
        <authorList>
            <consortium name="The Broad Institute Genomics Platform"/>
            <consortium name="The Broad Institute Genome Sequencing Center for Infectious Disease"/>
            <person name="Wu L."/>
            <person name="Ma J."/>
        </authorList>
    </citation>
    <scope>NUCLEOTIDE SEQUENCE [LARGE SCALE GENOMIC DNA]</scope>
    <source>
        <strain evidence="3">CCUG 63246</strain>
    </source>
</reference>
<dbReference type="Proteomes" id="UP001597163">
    <property type="component" value="Unassembled WGS sequence"/>
</dbReference>
<evidence type="ECO:0000313" key="2">
    <source>
        <dbReference type="EMBL" id="MFD1163397.1"/>
    </source>
</evidence>
<keyword evidence="1" id="KW-1133">Transmembrane helix</keyword>
<keyword evidence="3" id="KW-1185">Reference proteome</keyword>
<evidence type="ECO:0000256" key="1">
    <source>
        <dbReference type="SAM" id="Phobius"/>
    </source>
</evidence>
<dbReference type="RefSeq" id="WP_311941521.1">
    <property type="nucleotide sequence ID" value="NZ_JAVSCK010000004.1"/>
</dbReference>
<accession>A0ABW3REI9</accession>
<keyword evidence="1" id="KW-0472">Membrane</keyword>
<protein>
    <submittedName>
        <fullName evidence="2">Insecticidal toxin complex protein</fullName>
    </submittedName>
</protein>
<comment type="caution">
    <text evidence="2">The sequence shown here is derived from an EMBL/GenBank/DDBJ whole genome shotgun (WGS) entry which is preliminary data.</text>
</comment>